<feature type="compositionally biased region" description="Polar residues" evidence="1">
    <location>
        <begin position="22"/>
        <end position="32"/>
    </location>
</feature>
<evidence type="ECO:0000313" key="3">
    <source>
        <dbReference type="Proteomes" id="UP000011761"/>
    </source>
</evidence>
<protein>
    <submittedName>
        <fullName evidence="2">Uncharacterized protein</fullName>
    </submittedName>
</protein>
<dbReference type="AlphaFoldDB" id="M2MJK2"/>
<reference evidence="2 3" key="1">
    <citation type="journal article" date="2012" name="PLoS Pathog.">
        <title>Diverse lifestyles and strategies of plant pathogenesis encoded in the genomes of eighteen Dothideomycetes fungi.</title>
        <authorList>
            <person name="Ohm R.A."/>
            <person name="Feau N."/>
            <person name="Henrissat B."/>
            <person name="Schoch C.L."/>
            <person name="Horwitz B.A."/>
            <person name="Barry K.W."/>
            <person name="Condon B.J."/>
            <person name="Copeland A.C."/>
            <person name="Dhillon B."/>
            <person name="Glaser F."/>
            <person name="Hesse C.N."/>
            <person name="Kosti I."/>
            <person name="LaButti K."/>
            <person name="Lindquist E.A."/>
            <person name="Lucas S."/>
            <person name="Salamov A.A."/>
            <person name="Bradshaw R.E."/>
            <person name="Ciuffetti L."/>
            <person name="Hamelin R.C."/>
            <person name="Kema G.H.J."/>
            <person name="Lawrence C."/>
            <person name="Scott J.A."/>
            <person name="Spatafora J.W."/>
            <person name="Turgeon B.G."/>
            <person name="de Wit P.J.G.M."/>
            <person name="Zhong S."/>
            <person name="Goodwin S.B."/>
            <person name="Grigoriev I.V."/>
        </authorList>
    </citation>
    <scope>NUCLEOTIDE SEQUENCE [LARGE SCALE GENOMIC DNA]</scope>
    <source>
        <strain evidence="2 3">UAMH 10762</strain>
    </source>
</reference>
<feature type="region of interest" description="Disordered" evidence="1">
    <location>
        <begin position="17"/>
        <end position="53"/>
    </location>
</feature>
<accession>M2MJK2</accession>
<feature type="compositionally biased region" description="Basic residues" evidence="1">
    <location>
        <begin position="40"/>
        <end position="49"/>
    </location>
</feature>
<dbReference type="Proteomes" id="UP000011761">
    <property type="component" value="Unassembled WGS sequence"/>
</dbReference>
<dbReference type="HOGENOM" id="CLU_2605656_0_0_1"/>
<name>M2MJK2_BAUPA</name>
<evidence type="ECO:0000313" key="2">
    <source>
        <dbReference type="EMBL" id="EMC91473.1"/>
    </source>
</evidence>
<gene>
    <name evidence="2" type="ORF">BAUCODRAFT_39656</name>
</gene>
<dbReference type="GeneID" id="19113849"/>
<evidence type="ECO:0000256" key="1">
    <source>
        <dbReference type="SAM" id="MobiDB-lite"/>
    </source>
</evidence>
<dbReference type="RefSeq" id="XP_007681433.1">
    <property type="nucleotide sequence ID" value="XM_007683243.1"/>
</dbReference>
<proteinExistence type="predicted"/>
<organism evidence="2 3">
    <name type="scientific">Baudoinia panamericana (strain UAMH 10762)</name>
    <name type="common">Angels' share fungus</name>
    <name type="synonym">Baudoinia compniacensis (strain UAMH 10762)</name>
    <dbReference type="NCBI Taxonomy" id="717646"/>
    <lineage>
        <taxon>Eukaryota</taxon>
        <taxon>Fungi</taxon>
        <taxon>Dikarya</taxon>
        <taxon>Ascomycota</taxon>
        <taxon>Pezizomycotina</taxon>
        <taxon>Dothideomycetes</taxon>
        <taxon>Dothideomycetidae</taxon>
        <taxon>Mycosphaerellales</taxon>
        <taxon>Teratosphaeriaceae</taxon>
        <taxon>Baudoinia</taxon>
    </lineage>
</organism>
<dbReference type="EMBL" id="KB445564">
    <property type="protein sequence ID" value="EMC91473.1"/>
    <property type="molecule type" value="Genomic_DNA"/>
</dbReference>
<sequence>MNAVRIRRAEGSSFASCAFAQQHETSQPQHTNDPPETRASKRPHSKPRSPSHLLHVHSSSKYACIGIIMALSSDILANL</sequence>
<keyword evidence="3" id="KW-1185">Reference proteome</keyword>
<dbReference type="KEGG" id="bcom:BAUCODRAFT_39656"/>